<evidence type="ECO:0000256" key="1">
    <source>
        <dbReference type="ARBA" id="ARBA00006432"/>
    </source>
</evidence>
<dbReference type="NCBIfam" id="NF004837">
    <property type="entry name" value="PRK06187.1"/>
    <property type="match status" value="1"/>
</dbReference>
<dbReference type="InterPro" id="IPR042099">
    <property type="entry name" value="ANL_N_sf"/>
</dbReference>
<dbReference type="FunFam" id="3.30.300.30:FF:000008">
    <property type="entry name" value="2,3-dihydroxybenzoate-AMP ligase"/>
    <property type="match status" value="1"/>
</dbReference>
<proteinExistence type="inferred from homology"/>
<gene>
    <name evidence="7" type="primary">alkK</name>
    <name evidence="7" type="ORF">KTA_38110</name>
</gene>
<dbReference type="PANTHER" id="PTHR43859">
    <property type="entry name" value="ACYL-ACTIVATING ENZYME"/>
    <property type="match status" value="1"/>
</dbReference>
<evidence type="ECO:0000259" key="5">
    <source>
        <dbReference type="Pfam" id="PF00501"/>
    </source>
</evidence>
<protein>
    <submittedName>
        <fullName evidence="7">Long-chain-fatty-acid--CoA ligase</fullName>
    </submittedName>
</protein>
<evidence type="ECO:0000313" key="7">
    <source>
        <dbReference type="EMBL" id="BBH95612.1"/>
    </source>
</evidence>
<dbReference type="AlphaFoldDB" id="A0A455T832"/>
<feature type="domain" description="AMP-binding enzyme C-terminal" evidence="6">
    <location>
        <begin position="447"/>
        <end position="524"/>
    </location>
</feature>
<name>A0A455T832_9CHLR</name>
<evidence type="ECO:0000256" key="2">
    <source>
        <dbReference type="ARBA" id="ARBA00022598"/>
    </source>
</evidence>
<dbReference type="InterPro" id="IPR045851">
    <property type="entry name" value="AMP-bd_C_sf"/>
</dbReference>
<reference evidence="7" key="1">
    <citation type="submission" date="2018-12" db="EMBL/GenBank/DDBJ databases">
        <title>Novel natural products biosynthetic potential of the class Ktedonobacteria.</title>
        <authorList>
            <person name="Zheng Y."/>
            <person name="Saitou A."/>
            <person name="Wang C.M."/>
            <person name="Toyoda A."/>
            <person name="Minakuchi Y."/>
            <person name="Sekiguchi Y."/>
            <person name="Ueda K."/>
            <person name="Takano H."/>
            <person name="Sakai Y."/>
            <person name="Yokota A."/>
            <person name="Yabe S."/>
        </authorList>
    </citation>
    <scope>NUCLEOTIDE SEQUENCE</scope>
    <source>
        <strain evidence="7">A3-2</strain>
    </source>
</reference>
<keyword evidence="4" id="KW-0443">Lipid metabolism</keyword>
<dbReference type="CDD" id="cd12119">
    <property type="entry name" value="ttLC_FACS_AlkK_like"/>
    <property type="match status" value="1"/>
</dbReference>
<dbReference type="Gene3D" id="3.30.300.30">
    <property type="match status" value="1"/>
</dbReference>
<dbReference type="PROSITE" id="PS00455">
    <property type="entry name" value="AMP_BINDING"/>
    <property type="match status" value="1"/>
</dbReference>
<dbReference type="Pfam" id="PF00501">
    <property type="entry name" value="AMP-binding"/>
    <property type="match status" value="1"/>
</dbReference>
<evidence type="ECO:0000259" key="6">
    <source>
        <dbReference type="Pfam" id="PF13193"/>
    </source>
</evidence>
<dbReference type="InterPro" id="IPR020845">
    <property type="entry name" value="AMP-binding_CS"/>
</dbReference>
<sequence>MQGLMMNYPLTLQHAFNRATRLFYRKEVVTQTENGLHRYTYADWGKRTMQLANALKEAGVAQGDRVATFAWNTYRHLELYFAIPCYGAVLHTLNIRLFPEQLVYIVNDAEDRVIFVDGDLVPALEQIAERLPTVKLYVVMGQPPYQPQKLHPVVDYEDFIASQPAEYAWPELDENTAAAMCYTSGTTGNPKGVVYSHRSIFLHSMGVGLADGPGLCEQDRVLPVVPMFHANAWGFPHAGVMMGSSIVMPGRFLDPLRIAQLMEKERVTLAAGVPTIWIGLLNVLEKEQFDFSALRAIISGGSAVPQSLIEGLARKNITIIHAWGMTETSPLASISRLRSYQRDLPAEEQFRIRAKQGTVVPGVDFRVVNIESGEEVPWDGQTFGELQVRGPWVARAYYKDAASGEKFVDGWLRTGDVAVVDSEGMIQLVDRTKDLVKSGGEWISSVELENLIMGHPKVLEACVVGVPHPKWSERPIACVVPKPEFAGQVSAEEILEYLRPKVAKWWLPDEVIFVEAIPKTSVGKFDKKVLRAQYESRLASQA</sequence>
<dbReference type="EMBL" id="AP019377">
    <property type="protein sequence ID" value="BBH95612.1"/>
    <property type="molecule type" value="Genomic_DNA"/>
</dbReference>
<dbReference type="Pfam" id="PF13193">
    <property type="entry name" value="AMP-binding_C"/>
    <property type="match status" value="1"/>
</dbReference>
<feature type="domain" description="AMP-dependent synthetase/ligase" evidence="5">
    <location>
        <begin position="25"/>
        <end position="398"/>
    </location>
</feature>
<dbReference type="GO" id="GO:0006631">
    <property type="term" value="P:fatty acid metabolic process"/>
    <property type="evidence" value="ECO:0007669"/>
    <property type="project" value="UniProtKB-KW"/>
</dbReference>
<dbReference type="SUPFAM" id="SSF56801">
    <property type="entry name" value="Acetyl-CoA synthetase-like"/>
    <property type="match status" value="1"/>
</dbReference>
<dbReference type="GO" id="GO:0016874">
    <property type="term" value="F:ligase activity"/>
    <property type="evidence" value="ECO:0007669"/>
    <property type="project" value="UniProtKB-KW"/>
</dbReference>
<keyword evidence="3" id="KW-0276">Fatty acid metabolism</keyword>
<dbReference type="InterPro" id="IPR025110">
    <property type="entry name" value="AMP-bd_C"/>
</dbReference>
<dbReference type="PANTHER" id="PTHR43859:SF4">
    <property type="entry name" value="BUTANOATE--COA LIGASE AAE1-RELATED"/>
    <property type="match status" value="1"/>
</dbReference>
<evidence type="ECO:0000256" key="3">
    <source>
        <dbReference type="ARBA" id="ARBA00022832"/>
    </source>
</evidence>
<keyword evidence="2 7" id="KW-0436">Ligase</keyword>
<dbReference type="InterPro" id="IPR000873">
    <property type="entry name" value="AMP-dep_synth/lig_dom"/>
</dbReference>
<evidence type="ECO:0000256" key="4">
    <source>
        <dbReference type="ARBA" id="ARBA00023098"/>
    </source>
</evidence>
<dbReference type="Gene3D" id="3.40.50.12780">
    <property type="entry name" value="N-terminal domain of ligase-like"/>
    <property type="match status" value="1"/>
</dbReference>
<comment type="similarity">
    <text evidence="1">Belongs to the ATP-dependent AMP-binding enzyme family.</text>
</comment>
<organism evidence="7">
    <name type="scientific">Thermogemmatispora argillosa</name>
    <dbReference type="NCBI Taxonomy" id="2045280"/>
    <lineage>
        <taxon>Bacteria</taxon>
        <taxon>Bacillati</taxon>
        <taxon>Chloroflexota</taxon>
        <taxon>Ktedonobacteria</taxon>
        <taxon>Thermogemmatisporales</taxon>
        <taxon>Thermogemmatisporaceae</taxon>
        <taxon>Thermogemmatispora</taxon>
    </lineage>
</organism>
<accession>A0A455T832</accession>